<name>A0A392W5U9_9FABA</name>
<protein>
    <submittedName>
        <fullName evidence="1">Uncharacterized protein</fullName>
    </submittedName>
</protein>
<comment type="caution">
    <text evidence="1">The sequence shown here is derived from an EMBL/GenBank/DDBJ whole genome shotgun (WGS) entry which is preliminary data.</text>
</comment>
<sequence length="37" mass="3614">LGGLNGAAFGGAFGADFGGALVQTLVPLVHSSQFCFS</sequence>
<keyword evidence="2" id="KW-1185">Reference proteome</keyword>
<proteinExistence type="predicted"/>
<accession>A0A392W5U9</accession>
<dbReference type="EMBL" id="LXQA011375441">
    <property type="protein sequence ID" value="MCI95082.1"/>
    <property type="molecule type" value="Genomic_DNA"/>
</dbReference>
<evidence type="ECO:0000313" key="2">
    <source>
        <dbReference type="Proteomes" id="UP000265520"/>
    </source>
</evidence>
<dbReference type="Proteomes" id="UP000265520">
    <property type="component" value="Unassembled WGS sequence"/>
</dbReference>
<evidence type="ECO:0000313" key="1">
    <source>
        <dbReference type="EMBL" id="MCI95082.1"/>
    </source>
</evidence>
<feature type="non-terminal residue" evidence="1">
    <location>
        <position position="1"/>
    </location>
</feature>
<dbReference type="AlphaFoldDB" id="A0A392W5U9"/>
<organism evidence="1 2">
    <name type="scientific">Trifolium medium</name>
    <dbReference type="NCBI Taxonomy" id="97028"/>
    <lineage>
        <taxon>Eukaryota</taxon>
        <taxon>Viridiplantae</taxon>
        <taxon>Streptophyta</taxon>
        <taxon>Embryophyta</taxon>
        <taxon>Tracheophyta</taxon>
        <taxon>Spermatophyta</taxon>
        <taxon>Magnoliopsida</taxon>
        <taxon>eudicotyledons</taxon>
        <taxon>Gunneridae</taxon>
        <taxon>Pentapetalae</taxon>
        <taxon>rosids</taxon>
        <taxon>fabids</taxon>
        <taxon>Fabales</taxon>
        <taxon>Fabaceae</taxon>
        <taxon>Papilionoideae</taxon>
        <taxon>50 kb inversion clade</taxon>
        <taxon>NPAAA clade</taxon>
        <taxon>Hologalegina</taxon>
        <taxon>IRL clade</taxon>
        <taxon>Trifolieae</taxon>
        <taxon>Trifolium</taxon>
    </lineage>
</organism>
<reference evidence="1 2" key="1">
    <citation type="journal article" date="2018" name="Front. Plant Sci.">
        <title>Red Clover (Trifolium pratense) and Zigzag Clover (T. medium) - A Picture of Genomic Similarities and Differences.</title>
        <authorList>
            <person name="Dluhosova J."/>
            <person name="Istvanek J."/>
            <person name="Nedelnik J."/>
            <person name="Repkova J."/>
        </authorList>
    </citation>
    <scope>NUCLEOTIDE SEQUENCE [LARGE SCALE GENOMIC DNA]</scope>
    <source>
        <strain evidence="2">cv. 10/8</strain>
        <tissue evidence="1">Leaf</tissue>
    </source>
</reference>